<accession>A0A2N7W7C2</accession>
<gene>
    <name evidence="1" type="ORF">C0Z19_10145</name>
</gene>
<dbReference type="EMBL" id="PNYB01000007">
    <property type="protein sequence ID" value="PMS25303.1"/>
    <property type="molecule type" value="Genomic_DNA"/>
</dbReference>
<sequence>MDKSSANLTACYARSSLRATTLGPLLELLLSDVATDIEVVARELGLRNEMLERMRRALDRLNCAQTILDAQRKRLLGSSGDEIWEQMGEAVRVLAGDWPQDYPEGAVEWLLVRGGGQRPGC</sequence>
<keyword evidence="2" id="KW-1185">Reference proteome</keyword>
<organism evidence="1 2">
    <name type="scientific">Trinickia soli</name>
    <dbReference type="NCBI Taxonomy" id="380675"/>
    <lineage>
        <taxon>Bacteria</taxon>
        <taxon>Pseudomonadati</taxon>
        <taxon>Pseudomonadota</taxon>
        <taxon>Betaproteobacteria</taxon>
        <taxon>Burkholderiales</taxon>
        <taxon>Burkholderiaceae</taxon>
        <taxon>Trinickia</taxon>
    </lineage>
</organism>
<name>A0A2N7W7C2_9BURK</name>
<protein>
    <submittedName>
        <fullName evidence="1">Uncharacterized protein</fullName>
    </submittedName>
</protein>
<dbReference type="Proteomes" id="UP000235347">
    <property type="component" value="Unassembled WGS sequence"/>
</dbReference>
<evidence type="ECO:0000313" key="2">
    <source>
        <dbReference type="Proteomes" id="UP000235347"/>
    </source>
</evidence>
<evidence type="ECO:0000313" key="1">
    <source>
        <dbReference type="EMBL" id="PMS25303.1"/>
    </source>
</evidence>
<dbReference type="AlphaFoldDB" id="A0A2N7W7C2"/>
<reference evidence="1 2" key="1">
    <citation type="submission" date="2018-01" db="EMBL/GenBank/DDBJ databases">
        <title>Whole genome analyses suggest that Burkholderia sensu lato contains two further novel genera in the rhizoxinica-symbiotica group Mycetohabitans gen. nov., and Trinickia gen. nov.: implications for the evolution of diazotrophy and nodulation in the Burkholderiaceae.</title>
        <authorList>
            <person name="Estrada-de los Santos P."/>
            <person name="Palmer M."/>
            <person name="Chavez-Ramirez B."/>
            <person name="Beukes C."/>
            <person name="Steenkamp E.T."/>
            <person name="Hirsch A.M."/>
            <person name="Manyaka P."/>
            <person name="Maluk M."/>
            <person name="Lafos M."/>
            <person name="Crook M."/>
            <person name="Gross E."/>
            <person name="Simon M.F."/>
            <person name="Bueno dos Reis Junior F."/>
            <person name="Poole P.S."/>
            <person name="Venter S.N."/>
            <person name="James E.K."/>
        </authorList>
    </citation>
    <scope>NUCLEOTIDE SEQUENCE [LARGE SCALE GENOMIC DNA]</scope>
    <source>
        <strain evidence="1 2">GP25-8</strain>
    </source>
</reference>
<comment type="caution">
    <text evidence="1">The sequence shown here is derived from an EMBL/GenBank/DDBJ whole genome shotgun (WGS) entry which is preliminary data.</text>
</comment>
<proteinExistence type="predicted"/>